<dbReference type="EMBL" id="BKCJ010001487">
    <property type="protein sequence ID" value="GEU41815.1"/>
    <property type="molecule type" value="Genomic_DNA"/>
</dbReference>
<proteinExistence type="predicted"/>
<comment type="caution">
    <text evidence="1">The sequence shown here is derived from an EMBL/GenBank/DDBJ whole genome shotgun (WGS) entry which is preliminary data.</text>
</comment>
<dbReference type="AlphaFoldDB" id="A0A6L2K169"/>
<sequence>MANQELNTIPEKESDEFIKSNIEDLVPIPSESEDTSESDTGFTSHSFFDANKDECFDSGGDDDEINVFDYKESYDDSEEDILYLKSLLNDDLVYRDPCTLIMSVVSILEGFTDEPPLEENDDLFDLEPKNDDWKNILYDAPIDDLMTKDKVFNLGIHDQIFSPTYVSLPFTDHHYIFYTYVIRLFLPHFTYPVVSPSLISSGSEDAIFNPDIFAFHFSHRCENFISFNVYTNILNESPMEIYSSTRFTPNIMMIWGESI</sequence>
<protein>
    <submittedName>
        <fullName evidence="1">Uncharacterized protein</fullName>
    </submittedName>
</protein>
<accession>A0A6L2K169</accession>
<name>A0A6L2K169_TANCI</name>
<gene>
    <name evidence="1" type="ORF">Tci_013793</name>
</gene>
<reference evidence="1" key="1">
    <citation type="journal article" date="2019" name="Sci. Rep.">
        <title>Draft genome of Tanacetum cinerariifolium, the natural source of mosquito coil.</title>
        <authorList>
            <person name="Yamashiro T."/>
            <person name="Shiraishi A."/>
            <person name="Satake H."/>
            <person name="Nakayama K."/>
        </authorList>
    </citation>
    <scope>NUCLEOTIDE SEQUENCE</scope>
</reference>
<evidence type="ECO:0000313" key="1">
    <source>
        <dbReference type="EMBL" id="GEU41815.1"/>
    </source>
</evidence>
<organism evidence="1">
    <name type="scientific">Tanacetum cinerariifolium</name>
    <name type="common">Dalmatian daisy</name>
    <name type="synonym">Chrysanthemum cinerariifolium</name>
    <dbReference type="NCBI Taxonomy" id="118510"/>
    <lineage>
        <taxon>Eukaryota</taxon>
        <taxon>Viridiplantae</taxon>
        <taxon>Streptophyta</taxon>
        <taxon>Embryophyta</taxon>
        <taxon>Tracheophyta</taxon>
        <taxon>Spermatophyta</taxon>
        <taxon>Magnoliopsida</taxon>
        <taxon>eudicotyledons</taxon>
        <taxon>Gunneridae</taxon>
        <taxon>Pentapetalae</taxon>
        <taxon>asterids</taxon>
        <taxon>campanulids</taxon>
        <taxon>Asterales</taxon>
        <taxon>Asteraceae</taxon>
        <taxon>Asteroideae</taxon>
        <taxon>Anthemideae</taxon>
        <taxon>Anthemidinae</taxon>
        <taxon>Tanacetum</taxon>
    </lineage>
</organism>